<reference evidence="2" key="1">
    <citation type="submission" date="2021-10" db="EMBL/GenBank/DDBJ databases">
        <title>De novo Genome Assembly of Clathrus columnatus (Basidiomycota, Fungi) Using Illumina and Nanopore Sequence Data.</title>
        <authorList>
            <person name="Ogiso-Tanaka E."/>
            <person name="Itagaki H."/>
            <person name="Hosoya T."/>
            <person name="Hosaka K."/>
        </authorList>
    </citation>
    <scope>NUCLEOTIDE SEQUENCE</scope>
    <source>
        <strain evidence="2">MO-923</strain>
    </source>
</reference>
<evidence type="ECO:0000313" key="2">
    <source>
        <dbReference type="EMBL" id="GJJ06606.1"/>
    </source>
</evidence>
<organism evidence="2 3">
    <name type="scientific">Clathrus columnatus</name>
    <dbReference type="NCBI Taxonomy" id="1419009"/>
    <lineage>
        <taxon>Eukaryota</taxon>
        <taxon>Fungi</taxon>
        <taxon>Dikarya</taxon>
        <taxon>Basidiomycota</taxon>
        <taxon>Agaricomycotina</taxon>
        <taxon>Agaricomycetes</taxon>
        <taxon>Phallomycetidae</taxon>
        <taxon>Phallales</taxon>
        <taxon>Clathraceae</taxon>
        <taxon>Clathrus</taxon>
    </lineage>
</organism>
<accession>A0AAV5A1Z5</accession>
<gene>
    <name evidence="2" type="ORF">Clacol_000799</name>
</gene>
<comment type="caution">
    <text evidence="2">The sequence shown here is derived from an EMBL/GenBank/DDBJ whole genome shotgun (WGS) entry which is preliminary data.</text>
</comment>
<proteinExistence type="predicted"/>
<feature type="region of interest" description="Disordered" evidence="1">
    <location>
        <begin position="1"/>
        <end position="28"/>
    </location>
</feature>
<dbReference type="AlphaFoldDB" id="A0AAV5A1Z5"/>
<keyword evidence="3" id="KW-1185">Reference proteome</keyword>
<evidence type="ECO:0000313" key="3">
    <source>
        <dbReference type="Proteomes" id="UP001050691"/>
    </source>
</evidence>
<dbReference type="EMBL" id="BPWL01000001">
    <property type="protein sequence ID" value="GJJ06606.1"/>
    <property type="molecule type" value="Genomic_DNA"/>
</dbReference>
<name>A0AAV5A1Z5_9AGAM</name>
<dbReference type="Proteomes" id="UP001050691">
    <property type="component" value="Unassembled WGS sequence"/>
</dbReference>
<evidence type="ECO:0000256" key="1">
    <source>
        <dbReference type="SAM" id="MobiDB-lite"/>
    </source>
</evidence>
<feature type="region of interest" description="Disordered" evidence="1">
    <location>
        <begin position="126"/>
        <end position="149"/>
    </location>
</feature>
<sequence>MATAIRTVALTNEEREALPPTTPESDNQKWTDLGEEAVLTIWPVASGTEDMHIYKAYNLLKTFLAEKEDMSMPNNLFAHLTLTLPLAVNRIKGDLRKDFSEALLREQEIYDKKLLDLERQHGSKLSKHETEISKHKMEISKHKMELDKS</sequence>
<protein>
    <submittedName>
        <fullName evidence="2">Uncharacterized protein</fullName>
    </submittedName>
</protein>